<dbReference type="Proteomes" id="UP001174936">
    <property type="component" value="Unassembled WGS sequence"/>
</dbReference>
<name>A0AA40CP37_9PEZI</name>
<sequence length="161" mass="17579">MPSDDDTASETHTLADDFLDNTASETESFASDSDDCSDGDVPPDSQLSLGTPVPSTPAPCGPTPLSRTLARTIARREMSWEVSEALAMPACPRKRCRIGAYPQEAEPLSAEPASQPSSQRRSPTNWSDSESAQMMLWFLDCVRLRTINVERSNRTAFDRPG</sequence>
<proteinExistence type="predicted"/>
<evidence type="ECO:0000313" key="2">
    <source>
        <dbReference type="EMBL" id="KAK0645785.1"/>
    </source>
</evidence>
<accession>A0AA40CP37</accession>
<feature type="compositionally biased region" description="Polar residues" evidence="1">
    <location>
        <begin position="21"/>
        <end position="31"/>
    </location>
</feature>
<dbReference type="EMBL" id="JAULSV010000004">
    <property type="protein sequence ID" value="KAK0645785.1"/>
    <property type="molecule type" value="Genomic_DNA"/>
</dbReference>
<organism evidence="2 3">
    <name type="scientific">Cercophora newfieldiana</name>
    <dbReference type="NCBI Taxonomy" id="92897"/>
    <lineage>
        <taxon>Eukaryota</taxon>
        <taxon>Fungi</taxon>
        <taxon>Dikarya</taxon>
        <taxon>Ascomycota</taxon>
        <taxon>Pezizomycotina</taxon>
        <taxon>Sordariomycetes</taxon>
        <taxon>Sordariomycetidae</taxon>
        <taxon>Sordariales</taxon>
        <taxon>Lasiosphaeriaceae</taxon>
        <taxon>Cercophora</taxon>
    </lineage>
</organism>
<feature type="region of interest" description="Disordered" evidence="1">
    <location>
        <begin position="102"/>
        <end position="129"/>
    </location>
</feature>
<gene>
    <name evidence="2" type="ORF">B0T16DRAFT_457777</name>
</gene>
<keyword evidence="3" id="KW-1185">Reference proteome</keyword>
<feature type="region of interest" description="Disordered" evidence="1">
    <location>
        <begin position="1"/>
        <end position="66"/>
    </location>
</feature>
<reference evidence="2" key="1">
    <citation type="submission" date="2023-06" db="EMBL/GenBank/DDBJ databases">
        <title>Genome-scale phylogeny and comparative genomics of the fungal order Sordariales.</title>
        <authorList>
            <consortium name="Lawrence Berkeley National Laboratory"/>
            <person name="Hensen N."/>
            <person name="Bonometti L."/>
            <person name="Westerberg I."/>
            <person name="Brannstrom I.O."/>
            <person name="Guillou S."/>
            <person name="Cros-Aarteil S."/>
            <person name="Calhoun S."/>
            <person name="Haridas S."/>
            <person name="Kuo A."/>
            <person name="Mondo S."/>
            <person name="Pangilinan J."/>
            <person name="Riley R."/>
            <person name="Labutti K."/>
            <person name="Andreopoulos B."/>
            <person name="Lipzen A."/>
            <person name="Chen C."/>
            <person name="Yanf M."/>
            <person name="Daum C."/>
            <person name="Ng V."/>
            <person name="Clum A."/>
            <person name="Steindorff A."/>
            <person name="Ohm R."/>
            <person name="Martin F."/>
            <person name="Silar P."/>
            <person name="Natvig D."/>
            <person name="Lalanne C."/>
            <person name="Gautier V."/>
            <person name="Ament-Velasquez S.L."/>
            <person name="Kruys A."/>
            <person name="Hutchinson M.I."/>
            <person name="Powell A.J."/>
            <person name="Barry K."/>
            <person name="Miller A.N."/>
            <person name="Grigoriev I.V."/>
            <person name="Debuchy R."/>
            <person name="Gladieux P."/>
            <person name="Thoren M.H."/>
            <person name="Johannesson H."/>
        </authorList>
    </citation>
    <scope>NUCLEOTIDE SEQUENCE</scope>
    <source>
        <strain evidence="2">SMH2532-1</strain>
    </source>
</reference>
<evidence type="ECO:0000256" key="1">
    <source>
        <dbReference type="SAM" id="MobiDB-lite"/>
    </source>
</evidence>
<feature type="compositionally biased region" description="Low complexity" evidence="1">
    <location>
        <begin position="114"/>
        <end position="123"/>
    </location>
</feature>
<protein>
    <submittedName>
        <fullName evidence="2">Uncharacterized protein</fullName>
    </submittedName>
</protein>
<evidence type="ECO:0000313" key="3">
    <source>
        <dbReference type="Proteomes" id="UP001174936"/>
    </source>
</evidence>
<comment type="caution">
    <text evidence="2">The sequence shown here is derived from an EMBL/GenBank/DDBJ whole genome shotgun (WGS) entry which is preliminary data.</text>
</comment>
<dbReference type="AlphaFoldDB" id="A0AA40CP37"/>